<name>A0A7G1P3T7_9ACTN</name>
<accession>A0A7G1P3T7</accession>
<evidence type="ECO:0000313" key="2">
    <source>
        <dbReference type="Proteomes" id="UP000516444"/>
    </source>
</evidence>
<evidence type="ECO:0000313" key="1">
    <source>
        <dbReference type="EMBL" id="BCL29642.1"/>
    </source>
</evidence>
<gene>
    <name evidence="1" type="ORF">GCM10017557_45010</name>
</gene>
<protein>
    <submittedName>
        <fullName evidence="1">Uncharacterized protein</fullName>
    </submittedName>
</protein>
<dbReference type="Proteomes" id="UP000516444">
    <property type="component" value="Chromosome"/>
</dbReference>
<reference evidence="1 2" key="1">
    <citation type="journal article" date="2014" name="Int. J. Syst. Evol. Microbiol.">
        <title>Complete genome sequence of Corynebacterium casei LMG S-19264T (=DSM 44701T), isolated from a smear-ripened cheese.</title>
        <authorList>
            <consortium name="US DOE Joint Genome Institute (JGI-PGF)"/>
            <person name="Walter F."/>
            <person name="Albersmeier A."/>
            <person name="Kalinowski J."/>
            <person name="Ruckert C."/>
        </authorList>
    </citation>
    <scope>NUCLEOTIDE SEQUENCE [LARGE SCALE GENOMIC DNA]</scope>
    <source>
        <strain evidence="1 2">JCM 4677</strain>
    </source>
</reference>
<organism evidence="1 2">
    <name type="scientific">Streptomyces aurantiacus</name>
    <dbReference type="NCBI Taxonomy" id="47760"/>
    <lineage>
        <taxon>Bacteria</taxon>
        <taxon>Bacillati</taxon>
        <taxon>Actinomycetota</taxon>
        <taxon>Actinomycetes</taxon>
        <taxon>Kitasatosporales</taxon>
        <taxon>Streptomycetaceae</taxon>
        <taxon>Streptomyces</taxon>
        <taxon>Streptomyces aurantiacus group</taxon>
    </lineage>
</organism>
<dbReference type="AlphaFoldDB" id="A0A7G1P3T7"/>
<sequence length="78" mass="8484">MHLAGVDVEVETVQGVRAAERLVQSGDGDCLRHDSERTLLSQTCEVKETYKQRIESTGLGITTRHGAGDVTETRDGDV</sequence>
<proteinExistence type="predicted"/>
<dbReference type="EMBL" id="AP023440">
    <property type="protein sequence ID" value="BCL29642.1"/>
    <property type="molecule type" value="Genomic_DNA"/>
</dbReference>
<keyword evidence="2" id="KW-1185">Reference proteome</keyword>
<dbReference type="KEGG" id="sgm:GCM10017557_45010"/>